<comment type="caution">
    <text evidence="2">The sequence shown here is derived from an EMBL/GenBank/DDBJ whole genome shotgun (WGS) entry which is preliminary data.</text>
</comment>
<evidence type="ECO:0000313" key="2">
    <source>
        <dbReference type="EMBL" id="KTD64679.1"/>
    </source>
</evidence>
<organism evidence="2 3">
    <name type="scientific">Legionella spiritensis</name>
    <dbReference type="NCBI Taxonomy" id="452"/>
    <lineage>
        <taxon>Bacteria</taxon>
        <taxon>Pseudomonadati</taxon>
        <taxon>Pseudomonadota</taxon>
        <taxon>Gammaproteobacteria</taxon>
        <taxon>Legionellales</taxon>
        <taxon>Legionellaceae</taxon>
        <taxon>Legionella</taxon>
    </lineage>
</organism>
<dbReference type="EMBL" id="LNYX01000012">
    <property type="protein sequence ID" value="KTD64679.1"/>
    <property type="molecule type" value="Genomic_DNA"/>
</dbReference>
<proteinExistence type="predicted"/>
<feature type="compositionally biased region" description="Basic and acidic residues" evidence="1">
    <location>
        <begin position="680"/>
        <end position="689"/>
    </location>
</feature>
<feature type="region of interest" description="Disordered" evidence="1">
    <location>
        <begin position="715"/>
        <end position="736"/>
    </location>
</feature>
<dbReference type="SUPFAM" id="SSF51445">
    <property type="entry name" value="(Trans)glycosidases"/>
    <property type="match status" value="1"/>
</dbReference>
<dbReference type="Proteomes" id="UP000054877">
    <property type="component" value="Unassembled WGS sequence"/>
</dbReference>
<accession>A0A0W0Z6A4</accession>
<dbReference type="PATRIC" id="fig|452.5.peg.926"/>
<evidence type="ECO:0000313" key="3">
    <source>
        <dbReference type="Proteomes" id="UP000054877"/>
    </source>
</evidence>
<evidence type="ECO:0000256" key="1">
    <source>
        <dbReference type="SAM" id="MobiDB-lite"/>
    </source>
</evidence>
<reference evidence="2 3" key="1">
    <citation type="submission" date="2015-11" db="EMBL/GenBank/DDBJ databases">
        <title>Genomic analysis of 38 Legionella species identifies large and diverse effector repertoires.</title>
        <authorList>
            <person name="Burstein D."/>
            <person name="Amaro F."/>
            <person name="Zusman T."/>
            <person name="Lifshitz Z."/>
            <person name="Cohen O."/>
            <person name="Gilbert J.A."/>
            <person name="Pupko T."/>
            <person name="Shuman H.A."/>
            <person name="Segal G."/>
        </authorList>
    </citation>
    <scope>NUCLEOTIDE SEQUENCE [LARGE SCALE GENOMIC DNA]</scope>
    <source>
        <strain evidence="2 3">Mt.St.Helens-9</strain>
    </source>
</reference>
<protein>
    <submittedName>
        <fullName evidence="2">Alpha-amylase</fullName>
    </submittedName>
</protein>
<feature type="compositionally biased region" description="Polar residues" evidence="1">
    <location>
        <begin position="690"/>
        <end position="702"/>
    </location>
</feature>
<dbReference type="InterPro" id="IPR017853">
    <property type="entry name" value="GH"/>
</dbReference>
<name>A0A0W0Z6A4_LEGSP</name>
<feature type="region of interest" description="Disordered" evidence="1">
    <location>
        <begin position="680"/>
        <end position="702"/>
    </location>
</feature>
<dbReference type="AlphaFoldDB" id="A0A0W0Z6A4"/>
<dbReference type="Gene3D" id="3.20.20.80">
    <property type="entry name" value="Glycosidases"/>
    <property type="match status" value="1"/>
</dbReference>
<keyword evidence="3" id="KW-1185">Reference proteome</keyword>
<sequence>MVFNLTPSYPANGNVRLYNMFPYRHYESGELGIDGMIRYIPEVASMNYNAIWINPLQLPGTLKHPHPDGKSVVSGSLYAMADEHAFNPLIFPGCQTQKECEGKLRQWTATARFHGLFPLFDLVLNHVGINDPQSPLQKKLASEGLLLDEVNERWPDIQGINYYREGSKSRGLNTEPQDLDYKKIDRVFTLLWEPMIRRYICDYGFMGVRVDALTHIPVPVQQRAYNLIKQLVRDVYHTDALIVGELMVSNPVSFHESLSVCGLTHCLNPNSFFWSQETEGGYTNDTEYSPFYKQSRQLAEVVLSREDRKLADFKNLLILNQEIDALKKHQKDTIYIYKQGGIFYLALNERSRDICFNAAITLPVSSMAGLEEKIGAYHQAKDSQAKRAIKKEMAGLIYSSQLLQTLYDNNTPQANKGGLVGVVGNHDVGTLKAKVMLDLAYGLALARVNDSKNEKDHLDKEYREFKNVIKGVRDTDHLFHLLQRHFALSVEDKRTFLATLEMRMREKLFIQSLACTGGWYSLAGDEFGVCRKPEVFREFALGGNRTGFALSQPEGSEHDLRAFIAGINAVLSGLPPASYHDKTTLHYTLLQPEEAHGEPDLLFMVLRFNAGTQRYYLIGYCNRFIQEHVLSEKISTAFAPQLKQLVNNCDIYILDAQGEVYQSIFNPDWQQTYGIGKNEQTDVDRDKTGSSRQNNASLTQTGFFARQGKNTRDFYLDHVAMPKNDTETDPKDSPTK</sequence>
<dbReference type="STRING" id="452.Lspi_0846"/>
<feature type="compositionally biased region" description="Basic and acidic residues" evidence="1">
    <location>
        <begin position="724"/>
        <end position="736"/>
    </location>
</feature>
<gene>
    <name evidence="2" type="ORF">Lspi_0846</name>
</gene>